<dbReference type="GO" id="GO:0016020">
    <property type="term" value="C:membrane"/>
    <property type="evidence" value="ECO:0007669"/>
    <property type="project" value="UniProtKB-SubCell"/>
</dbReference>
<dbReference type="eggNOG" id="ENOG502QQ46">
    <property type="taxonomic scope" value="Eukaryota"/>
</dbReference>
<comment type="subcellular location">
    <subcellularLocation>
        <location evidence="1">Membrane</location>
        <topology evidence="1">Lipid-anchor</topology>
    </subcellularLocation>
</comment>
<dbReference type="InterPro" id="IPR036985">
    <property type="entry name" value="Transglutaminase-like_sf"/>
</dbReference>
<dbReference type="GO" id="GO:0007399">
    <property type="term" value="P:nervous system development"/>
    <property type="evidence" value="ECO:0007669"/>
    <property type="project" value="UniProtKB-ARBA"/>
</dbReference>
<dbReference type="SMART" id="SM00460">
    <property type="entry name" value="TGc"/>
    <property type="match status" value="1"/>
</dbReference>
<dbReference type="SUPFAM" id="SSF54001">
    <property type="entry name" value="Cysteine proteinases"/>
    <property type="match status" value="1"/>
</dbReference>
<dbReference type="InParanoid" id="H2MF16"/>
<dbReference type="InterPro" id="IPR001102">
    <property type="entry name" value="Transglutaminase_N"/>
</dbReference>
<sequence length="738" mass="82360">MLISQLTLLFLSQDSCSRVSPVWKSVRAPPLFWKHHARLAALLPPATPKASLLSGLHSHLILKAQSIDLMKLKNHKNHHTDLYQDNICVLRRSQTFQMWITLSRPFNRHTDKLHLHLKTGPIPEVGKRTHVIVPLVEELKGNCWEAAVVKENDKRIKLSVNSPGTAVIGRYRLTVETTCPNGLAIYTCNPSDDIYMLFNPWSKDDSVFLDDEEERQEYVLNDVGRIYNGRVNQIGARTWNYGQFDSGILATCLYILEKSKTLCSGWGDPVNVVRIVSAMVNSNDDAGVLVGKWSGDYTGGTCPTFWNGSVEILQQYYASKGSPVKYGQCWVFGGVTTTVLRCLGIPTRTVTNFNSAHDTDVSLTIDVYVDENMDTITNKNQDSIWNFHVWNDCWMARPDLPPGNGGWQAVDATPQETSNGIYCCGPAPLTAIRNGQVYLKYDCPFVFAEVNSDRILWQRNADGTYSKIFTEKKVVGCNISTKAVGSDERNDITHMYKYAEGSEEERVAVETACSYGSKPDTYESPTAKDVTMKVVMEGEGPKLGSDAELIVKFINHSCENRNVSLNSQLAVMYYTGVHKATFQKEKRDLDLLPNKVKLALTYDKYKDLLVDQGALMLTLLGRVKETQQVLATQFGFLLRTPDLIIKPIGKPVVGQKMTVEISFINPLPEELKDVVLNVEGIGLLPVQKITYGDIRSNGRVTITKDFTPTLAGAKKFVASLHCSQLTQVHGVADIYVEA</sequence>
<evidence type="ECO:0000256" key="4">
    <source>
        <dbReference type="ARBA" id="ARBA00022679"/>
    </source>
</evidence>
<reference evidence="24" key="2">
    <citation type="submission" date="2025-08" db="UniProtKB">
        <authorList>
            <consortium name="Ensembl"/>
        </authorList>
    </citation>
    <scope>IDENTIFICATION</scope>
    <source>
        <strain evidence="24">Hd-rR</strain>
    </source>
</reference>
<evidence type="ECO:0000256" key="2">
    <source>
        <dbReference type="ARBA" id="ARBA00005968"/>
    </source>
</evidence>
<organism evidence="24 25">
    <name type="scientific">Oryzias latipes</name>
    <name type="common">Japanese rice fish</name>
    <name type="synonym">Japanese killifish</name>
    <dbReference type="NCBI Taxonomy" id="8090"/>
    <lineage>
        <taxon>Eukaryota</taxon>
        <taxon>Metazoa</taxon>
        <taxon>Chordata</taxon>
        <taxon>Craniata</taxon>
        <taxon>Vertebrata</taxon>
        <taxon>Euteleostomi</taxon>
        <taxon>Actinopterygii</taxon>
        <taxon>Neopterygii</taxon>
        <taxon>Teleostei</taxon>
        <taxon>Neoteleostei</taxon>
        <taxon>Acanthomorphata</taxon>
        <taxon>Ovalentaria</taxon>
        <taxon>Atherinomorphae</taxon>
        <taxon>Beloniformes</taxon>
        <taxon>Adrianichthyidae</taxon>
        <taxon>Oryziinae</taxon>
        <taxon>Oryzias</taxon>
    </lineage>
</organism>
<evidence type="ECO:0000256" key="17">
    <source>
        <dbReference type="ARBA" id="ARBA00043229"/>
    </source>
</evidence>
<keyword evidence="7" id="KW-0472">Membrane</keyword>
<dbReference type="Ensembl" id="ENSORLT00000017184.2">
    <property type="protein sequence ID" value="ENSORLP00000017183.2"/>
    <property type="gene ID" value="ENSORLG00000013696.2"/>
</dbReference>
<keyword evidence="3" id="KW-0597">Phosphoprotein</keyword>
<keyword evidence="5 21" id="KW-0479">Metal-binding</keyword>
<protein>
    <recommendedName>
        <fullName evidence="14">Protein-glutamine gamma-glutamyltransferase K</fullName>
        <ecNumber evidence="12">2.3.2.13</ecNumber>
    </recommendedName>
    <alternativeName>
        <fullName evidence="17">Epidermal TGase</fullName>
    </alternativeName>
    <alternativeName>
        <fullName evidence="16">Transglutaminase K</fullName>
    </alternativeName>
    <alternativeName>
        <fullName evidence="15">Transglutaminase-1</fullName>
    </alternativeName>
</protein>
<dbReference type="Gene3D" id="2.60.40.10">
    <property type="entry name" value="Immunoglobulins"/>
    <property type="match status" value="3"/>
</dbReference>
<evidence type="ECO:0000256" key="21">
    <source>
        <dbReference type="PIRSR" id="PIRSR000459-2"/>
    </source>
</evidence>
<feature type="binding site" evidence="21">
    <location>
        <position position="505"/>
    </location>
    <ligand>
        <name>Ca(2+)</name>
        <dbReference type="ChEBI" id="CHEBI:29108"/>
    </ligand>
</feature>
<dbReference type="InterPro" id="IPR023608">
    <property type="entry name" value="Transglutaminase_animal"/>
</dbReference>
<dbReference type="GO" id="GO:0003810">
    <property type="term" value="F:protein-glutamine gamma-glutamyltransferase activity"/>
    <property type="evidence" value="ECO:0000318"/>
    <property type="project" value="GO_Central"/>
</dbReference>
<comment type="cofactor">
    <cofactor evidence="21">
        <name>Ca(2+)</name>
        <dbReference type="ChEBI" id="CHEBI:29108"/>
    </cofactor>
    <text evidence="21">Binds 1 Ca(2+) ion per subunit.</text>
</comment>
<dbReference type="GeneTree" id="ENSGT01050000244939"/>
<dbReference type="InterPro" id="IPR014756">
    <property type="entry name" value="Ig_E-set"/>
</dbReference>
<dbReference type="PANTHER" id="PTHR11590">
    <property type="entry name" value="PROTEIN-GLUTAMINE GAMMA-GLUTAMYLTRANSFERASE"/>
    <property type="match status" value="1"/>
</dbReference>
<evidence type="ECO:0000256" key="1">
    <source>
        <dbReference type="ARBA" id="ARBA00004635"/>
    </source>
</evidence>
<evidence type="ECO:0000256" key="6">
    <source>
        <dbReference type="ARBA" id="ARBA00022837"/>
    </source>
</evidence>
<keyword evidence="4" id="KW-0808">Transferase</keyword>
<comment type="catalytic activity">
    <reaction evidence="19">
        <text>L-glutaminyl-[protein] + L-lysyl-[protein] = [protein]-L-lysyl-N(6)-5-L-glutamyl-[protein] + NH4(+)</text>
        <dbReference type="Rhea" id="RHEA:54816"/>
        <dbReference type="Rhea" id="RHEA-COMP:9752"/>
        <dbReference type="Rhea" id="RHEA-COMP:10207"/>
        <dbReference type="Rhea" id="RHEA-COMP:14005"/>
        <dbReference type="ChEBI" id="CHEBI:28938"/>
        <dbReference type="ChEBI" id="CHEBI:29969"/>
        <dbReference type="ChEBI" id="CHEBI:30011"/>
        <dbReference type="ChEBI" id="CHEBI:138370"/>
        <dbReference type="EC" id="2.3.2.13"/>
    </reaction>
</comment>
<proteinExistence type="inferred from homology"/>
<feature type="signal peptide" evidence="22">
    <location>
        <begin position="1"/>
        <end position="17"/>
    </location>
</feature>
<feature type="active site" evidence="20">
    <location>
        <position position="411"/>
    </location>
</feature>
<keyword evidence="22" id="KW-0732">Signal</keyword>
<dbReference type="Pfam" id="PF01841">
    <property type="entry name" value="Transglut_core"/>
    <property type="match status" value="1"/>
</dbReference>
<feature type="binding site" evidence="21">
    <location>
        <position position="500"/>
    </location>
    <ligand>
        <name>Ca(2+)</name>
        <dbReference type="ChEBI" id="CHEBI:29108"/>
    </ligand>
</feature>
<comment type="similarity">
    <text evidence="2">Belongs to the transglutaminase superfamily. Transglutaminase family.</text>
</comment>
<keyword evidence="11" id="KW-0012">Acyltransferase</keyword>
<feature type="chain" id="PRO_5017384319" description="Protein-glutamine gamma-glutamyltransferase K" evidence="22">
    <location>
        <begin position="18"/>
        <end position="738"/>
    </location>
</feature>
<reference evidence="24 25" key="1">
    <citation type="journal article" date="2007" name="Nature">
        <title>The medaka draft genome and insights into vertebrate genome evolution.</title>
        <authorList>
            <person name="Kasahara M."/>
            <person name="Naruse K."/>
            <person name="Sasaki S."/>
            <person name="Nakatani Y."/>
            <person name="Qu W."/>
            <person name="Ahsan B."/>
            <person name="Yamada T."/>
            <person name="Nagayasu Y."/>
            <person name="Doi K."/>
            <person name="Kasai Y."/>
            <person name="Jindo T."/>
            <person name="Kobayashi D."/>
            <person name="Shimada A."/>
            <person name="Toyoda A."/>
            <person name="Kuroki Y."/>
            <person name="Fujiyama A."/>
            <person name="Sasaki T."/>
            <person name="Shimizu A."/>
            <person name="Asakawa S."/>
            <person name="Shimizu N."/>
            <person name="Hashimoto S."/>
            <person name="Yang J."/>
            <person name="Lee Y."/>
            <person name="Matsushima K."/>
            <person name="Sugano S."/>
            <person name="Sakaizumi M."/>
            <person name="Narita T."/>
            <person name="Ohishi K."/>
            <person name="Haga S."/>
            <person name="Ohta F."/>
            <person name="Nomoto H."/>
            <person name="Nogata K."/>
            <person name="Morishita T."/>
            <person name="Endo T."/>
            <person name="Shin-I T."/>
            <person name="Takeda H."/>
            <person name="Morishita S."/>
            <person name="Kohara Y."/>
        </authorList>
    </citation>
    <scope>NUCLEOTIDE SEQUENCE [LARGE SCALE GENOMIC DNA]</scope>
    <source>
        <strain evidence="24 25">Hd-rR</strain>
    </source>
</reference>
<dbReference type="SUPFAM" id="SSF81296">
    <property type="entry name" value="E set domains"/>
    <property type="match status" value="1"/>
</dbReference>
<dbReference type="EC" id="2.3.2.13" evidence="12"/>
<evidence type="ECO:0000256" key="12">
    <source>
        <dbReference type="ARBA" id="ARBA00024222"/>
    </source>
</evidence>
<evidence type="ECO:0000256" key="9">
    <source>
        <dbReference type="ARBA" id="ARBA00023249"/>
    </source>
</evidence>
<keyword evidence="8" id="KW-0564">Palmitate</keyword>
<feature type="domain" description="Transglutaminase-like" evidence="23">
    <location>
        <begin position="321"/>
        <end position="414"/>
    </location>
</feature>
<dbReference type="InterPro" id="IPR013783">
    <property type="entry name" value="Ig-like_fold"/>
</dbReference>
<name>H2MF16_ORYLA</name>
<dbReference type="FunFam" id="2.60.40.10:FF:000090">
    <property type="entry name" value="Protein-glutamine gamma-glutamyltransferase 2"/>
    <property type="match status" value="1"/>
</dbReference>
<dbReference type="SUPFAM" id="SSF49309">
    <property type="entry name" value="Transglutaminase, two C-terminal domains"/>
    <property type="match status" value="2"/>
</dbReference>
<evidence type="ECO:0000256" key="15">
    <source>
        <dbReference type="ARBA" id="ARBA00041651"/>
    </source>
</evidence>
<comment type="subunit">
    <text evidence="13">Interacts with PLAAT4.</text>
</comment>
<dbReference type="InterPro" id="IPR038765">
    <property type="entry name" value="Papain-like_cys_pep_sf"/>
</dbReference>
<dbReference type="GO" id="GO:0030216">
    <property type="term" value="P:keratinocyte differentiation"/>
    <property type="evidence" value="ECO:0000318"/>
    <property type="project" value="GO_Central"/>
</dbReference>
<accession>H2MF16</accession>
<evidence type="ECO:0000256" key="11">
    <source>
        <dbReference type="ARBA" id="ARBA00023315"/>
    </source>
</evidence>
<dbReference type="FunFam" id="2.60.40.10:FF:000171">
    <property type="entry name" value="protein-glutamine gamma-glutamyltransferase 6"/>
    <property type="match status" value="1"/>
</dbReference>
<dbReference type="Pfam" id="PF00927">
    <property type="entry name" value="Transglut_C"/>
    <property type="match status" value="2"/>
</dbReference>
<dbReference type="AlphaFoldDB" id="H2MF16"/>
<dbReference type="GO" id="GO:0046872">
    <property type="term" value="F:metal ion binding"/>
    <property type="evidence" value="ECO:0007669"/>
    <property type="project" value="UniProtKB-KW"/>
</dbReference>
<gene>
    <name evidence="24" type="primary">LOC101174094</name>
</gene>
<dbReference type="FunFam" id="2.60.40.10:FF:001143">
    <property type="entry name" value="Protein-glutamine gamma-glutamyltransferase K"/>
    <property type="match status" value="1"/>
</dbReference>
<evidence type="ECO:0000256" key="14">
    <source>
        <dbReference type="ARBA" id="ARBA00040559"/>
    </source>
</evidence>
<evidence type="ECO:0000256" key="19">
    <source>
        <dbReference type="ARBA" id="ARBA00051843"/>
    </source>
</evidence>
<keyword evidence="6 21" id="KW-0106">Calcium</keyword>
<evidence type="ECO:0000259" key="23">
    <source>
        <dbReference type="SMART" id="SM00460"/>
    </source>
</evidence>
<evidence type="ECO:0000256" key="20">
    <source>
        <dbReference type="PIRSR" id="PIRSR000459-1"/>
    </source>
</evidence>
<dbReference type="Pfam" id="PF00868">
    <property type="entry name" value="Transglut_N"/>
    <property type="match status" value="1"/>
</dbReference>
<evidence type="ECO:0000256" key="13">
    <source>
        <dbReference type="ARBA" id="ARBA00038573"/>
    </source>
</evidence>
<dbReference type="PANTHER" id="PTHR11590:SF49">
    <property type="entry name" value="PROTEIN-GLUTAMINE GAMMA-GLUTAMYLTRANSFERASE K"/>
    <property type="match status" value="1"/>
</dbReference>
<dbReference type="GO" id="GO:0031424">
    <property type="term" value="P:keratinization"/>
    <property type="evidence" value="ECO:0007669"/>
    <property type="project" value="UniProtKB-KW"/>
</dbReference>
<evidence type="ECO:0000256" key="16">
    <source>
        <dbReference type="ARBA" id="ARBA00041726"/>
    </source>
</evidence>
<dbReference type="InterPro" id="IPR002931">
    <property type="entry name" value="Transglutaminase-like"/>
</dbReference>
<dbReference type="PIRSF" id="PIRSF000459">
    <property type="entry name" value="TGM_EBP42"/>
    <property type="match status" value="1"/>
</dbReference>
<evidence type="ECO:0000256" key="7">
    <source>
        <dbReference type="ARBA" id="ARBA00023136"/>
    </source>
</evidence>
<dbReference type="Proteomes" id="UP000001038">
    <property type="component" value="Chromosome 4"/>
</dbReference>
<reference evidence="24" key="3">
    <citation type="submission" date="2025-09" db="UniProtKB">
        <authorList>
            <consortium name="Ensembl"/>
        </authorList>
    </citation>
    <scope>IDENTIFICATION</scope>
    <source>
        <strain evidence="24">Hd-rR</strain>
    </source>
</reference>
<evidence type="ECO:0000256" key="10">
    <source>
        <dbReference type="ARBA" id="ARBA00023288"/>
    </source>
</evidence>
<dbReference type="Gene3D" id="3.90.260.10">
    <property type="entry name" value="Transglutaminase-like"/>
    <property type="match status" value="1"/>
</dbReference>
<evidence type="ECO:0000256" key="8">
    <source>
        <dbReference type="ARBA" id="ARBA00023139"/>
    </source>
</evidence>
<dbReference type="InterPro" id="IPR008958">
    <property type="entry name" value="Transglutaminase_C"/>
</dbReference>
<keyword evidence="25" id="KW-1185">Reference proteome</keyword>
<evidence type="ECO:0000256" key="18">
    <source>
        <dbReference type="ARBA" id="ARBA00045815"/>
    </source>
</evidence>
<dbReference type="InterPro" id="IPR050779">
    <property type="entry name" value="Transglutaminase"/>
</dbReference>
<keyword evidence="10" id="KW-0449">Lipoprotein</keyword>
<evidence type="ECO:0000313" key="25">
    <source>
        <dbReference type="Proteomes" id="UP000001038"/>
    </source>
</evidence>
<feature type="active site" evidence="20">
    <location>
        <position position="388"/>
    </location>
</feature>
<evidence type="ECO:0000256" key="3">
    <source>
        <dbReference type="ARBA" id="ARBA00022553"/>
    </source>
</evidence>
<dbReference type="FunFam" id="3.90.260.10:FF:000001">
    <property type="entry name" value="Protein-glutamine gamma-glutamyltransferase 2"/>
    <property type="match status" value="1"/>
</dbReference>
<dbReference type="HOGENOM" id="CLU_013435_1_0_1"/>
<feature type="binding site" evidence="21">
    <location>
        <position position="453"/>
    </location>
    <ligand>
        <name>Ca(2+)</name>
        <dbReference type="ChEBI" id="CHEBI:29108"/>
    </ligand>
</feature>
<comment type="function">
    <text evidence="18">Catalyzes the cross-linking of proteins and the conjugation of polyamines to proteins. Responsible for cross-linking epidermal proteins during formation of the stratum corneum. Involved in cell proliferation.</text>
</comment>
<feature type="binding site" evidence="21">
    <location>
        <position position="451"/>
    </location>
    <ligand>
        <name>Ca(2+)</name>
        <dbReference type="ChEBI" id="CHEBI:29108"/>
    </ligand>
</feature>
<feature type="active site" evidence="20">
    <location>
        <position position="329"/>
    </location>
</feature>
<evidence type="ECO:0000256" key="5">
    <source>
        <dbReference type="ARBA" id="ARBA00022723"/>
    </source>
</evidence>
<evidence type="ECO:0000313" key="24">
    <source>
        <dbReference type="Ensembl" id="ENSORLP00000017183.2"/>
    </source>
</evidence>
<evidence type="ECO:0000256" key="22">
    <source>
        <dbReference type="SAM" id="SignalP"/>
    </source>
</evidence>
<dbReference type="InterPro" id="IPR036238">
    <property type="entry name" value="Transglutaminase_C_sf"/>
</dbReference>
<keyword evidence="9" id="KW-0417">Keratinization</keyword>